<dbReference type="InterPro" id="IPR000719">
    <property type="entry name" value="Prot_kinase_dom"/>
</dbReference>
<evidence type="ECO:0000259" key="2">
    <source>
        <dbReference type="PROSITE" id="PS50011"/>
    </source>
</evidence>
<feature type="domain" description="Protein kinase" evidence="2">
    <location>
        <begin position="137"/>
        <end position="252"/>
    </location>
</feature>
<keyword evidence="1" id="KW-0472">Membrane</keyword>
<keyword evidence="1" id="KW-1133">Transmembrane helix</keyword>
<proteinExistence type="predicted"/>
<dbReference type="InterPro" id="IPR011009">
    <property type="entry name" value="Kinase-like_dom_sf"/>
</dbReference>
<gene>
    <name evidence="3" type="ORF">MAR_001713</name>
</gene>
<dbReference type="SUPFAM" id="SSF56112">
    <property type="entry name" value="Protein kinase-like (PK-like)"/>
    <property type="match status" value="1"/>
</dbReference>
<dbReference type="Proteomes" id="UP001164746">
    <property type="component" value="Chromosome 11"/>
</dbReference>
<dbReference type="PROSITE" id="PS50011">
    <property type="entry name" value="PROTEIN_KINASE_DOM"/>
    <property type="match status" value="1"/>
</dbReference>
<dbReference type="InterPro" id="IPR042983">
    <property type="entry name" value="PKDCC"/>
</dbReference>
<feature type="non-terminal residue" evidence="3">
    <location>
        <position position="1"/>
    </location>
</feature>
<dbReference type="PANTHER" id="PTHR46448">
    <property type="entry name" value="PROTEIN KINASE DOMAIN-CONTAINING PROTEIN"/>
    <property type="match status" value="1"/>
</dbReference>
<keyword evidence="1" id="KW-0812">Transmembrane</keyword>
<dbReference type="PANTHER" id="PTHR46448:SF1">
    <property type="entry name" value="PROTEIN KINASE DOMAIN-CONTAINING PROTEIN"/>
    <property type="match status" value="1"/>
</dbReference>
<feature type="transmembrane region" description="Helical" evidence="1">
    <location>
        <begin position="12"/>
        <end position="34"/>
    </location>
</feature>
<evidence type="ECO:0000313" key="4">
    <source>
        <dbReference type="Proteomes" id="UP001164746"/>
    </source>
</evidence>
<accession>A0ABY7FCQ2</accession>
<evidence type="ECO:0000313" key="3">
    <source>
        <dbReference type="EMBL" id="WAR19875.1"/>
    </source>
</evidence>
<evidence type="ECO:0000256" key="1">
    <source>
        <dbReference type="SAM" id="Phobius"/>
    </source>
</evidence>
<dbReference type="EMBL" id="CP111022">
    <property type="protein sequence ID" value="WAR19875.1"/>
    <property type="molecule type" value="Genomic_DNA"/>
</dbReference>
<reference evidence="3" key="1">
    <citation type="submission" date="2022-11" db="EMBL/GenBank/DDBJ databases">
        <title>Centuries of genome instability and evolution in soft-shell clam transmissible cancer (bioRxiv).</title>
        <authorList>
            <person name="Hart S.F.M."/>
            <person name="Yonemitsu M.A."/>
            <person name="Giersch R.M."/>
            <person name="Beal B.F."/>
            <person name="Arriagada G."/>
            <person name="Davis B.W."/>
            <person name="Ostrander E.A."/>
            <person name="Goff S.P."/>
            <person name="Metzger M.J."/>
        </authorList>
    </citation>
    <scope>NUCLEOTIDE SEQUENCE</scope>
    <source>
        <strain evidence="3">MELC-2E11</strain>
        <tissue evidence="3">Siphon/mantle</tissue>
    </source>
</reference>
<dbReference type="Gene3D" id="3.30.200.20">
    <property type="entry name" value="Phosphorylase Kinase, domain 1"/>
    <property type="match status" value="1"/>
</dbReference>
<name>A0ABY7FCQ2_MYAAR</name>
<protein>
    <submittedName>
        <fullName evidence="3">PKDCC-like protein</fullName>
    </submittedName>
</protein>
<keyword evidence="4" id="KW-1185">Reference proteome</keyword>
<organism evidence="3 4">
    <name type="scientific">Mya arenaria</name>
    <name type="common">Soft-shell clam</name>
    <dbReference type="NCBI Taxonomy" id="6604"/>
    <lineage>
        <taxon>Eukaryota</taxon>
        <taxon>Metazoa</taxon>
        <taxon>Spiralia</taxon>
        <taxon>Lophotrochozoa</taxon>
        <taxon>Mollusca</taxon>
        <taxon>Bivalvia</taxon>
        <taxon>Autobranchia</taxon>
        <taxon>Heteroconchia</taxon>
        <taxon>Euheterodonta</taxon>
        <taxon>Imparidentia</taxon>
        <taxon>Neoheterodontei</taxon>
        <taxon>Myida</taxon>
        <taxon>Myoidea</taxon>
        <taxon>Myidae</taxon>
        <taxon>Mya</taxon>
    </lineage>
</organism>
<sequence>MFWKFKRRFRIGMLRSGFYYCCVVICLILVMNLLALKLNFETIEGENYIDAGGTTLPSERKLQNIDVHYPFFNDLNPNMFVSRQGLRHTYENRLRKLLEIMETNLDNSAAKIVTEKTLPYEAYFPERLLYCDDVMNITDMTYMASGWTKAVFKGTFKGRQVAVKTVDVNGQDVTTCRDAGRSETDCYVKAAKKIVKEIVVLQALANDNVLKVLGFCLPRDADDNLYVAMVTELGESVDLIKLLQMSWEDRLR</sequence>